<evidence type="ECO:0000256" key="4">
    <source>
        <dbReference type="ARBA" id="ARBA00022452"/>
    </source>
</evidence>
<dbReference type="InterPro" id="IPR036942">
    <property type="entry name" value="Beta-barrel_TonB_sf"/>
</dbReference>
<dbReference type="Gene3D" id="2.40.170.20">
    <property type="entry name" value="TonB-dependent receptor, beta-barrel domain"/>
    <property type="match status" value="1"/>
</dbReference>
<evidence type="ECO:0000256" key="6">
    <source>
        <dbReference type="ARBA" id="ARBA00022692"/>
    </source>
</evidence>
<keyword evidence="11 14" id="KW-0472">Membrane</keyword>
<dbReference type="NCBIfam" id="TIGR01783">
    <property type="entry name" value="TonB-siderophor"/>
    <property type="match status" value="1"/>
</dbReference>
<comment type="similarity">
    <text evidence="2 14 15">Belongs to the TonB-dependent receptor family.</text>
</comment>
<organism evidence="19 20">
    <name type="scientific">Yoonia phaeophyticola</name>
    <dbReference type="NCBI Taxonomy" id="3137369"/>
    <lineage>
        <taxon>Bacteria</taxon>
        <taxon>Pseudomonadati</taxon>
        <taxon>Pseudomonadota</taxon>
        <taxon>Alphaproteobacteria</taxon>
        <taxon>Rhodobacterales</taxon>
        <taxon>Paracoccaceae</taxon>
        <taxon>Yoonia</taxon>
    </lineage>
</organism>
<evidence type="ECO:0000256" key="15">
    <source>
        <dbReference type="RuleBase" id="RU003357"/>
    </source>
</evidence>
<dbReference type="Gene3D" id="2.170.130.10">
    <property type="entry name" value="TonB-dependent receptor, plug domain"/>
    <property type="match status" value="1"/>
</dbReference>
<protein>
    <submittedName>
        <fullName evidence="19">TonB-dependent siderophore receptor</fullName>
    </submittedName>
</protein>
<dbReference type="PROSITE" id="PS52016">
    <property type="entry name" value="TONB_DEPENDENT_REC_3"/>
    <property type="match status" value="1"/>
</dbReference>
<feature type="chain" id="PRO_5047275293" evidence="16">
    <location>
        <begin position="25"/>
        <end position="739"/>
    </location>
</feature>
<evidence type="ECO:0000256" key="8">
    <source>
        <dbReference type="ARBA" id="ARBA00023004"/>
    </source>
</evidence>
<keyword evidence="4 14" id="KW-1134">Transmembrane beta strand</keyword>
<dbReference type="PANTHER" id="PTHR32552:SF68">
    <property type="entry name" value="FERRICHROME OUTER MEMBRANE TRANSPORTER_PHAGE RECEPTOR"/>
    <property type="match status" value="1"/>
</dbReference>
<accession>A0ABZ2V762</accession>
<feature type="signal peptide" evidence="16">
    <location>
        <begin position="1"/>
        <end position="24"/>
    </location>
</feature>
<evidence type="ECO:0000256" key="1">
    <source>
        <dbReference type="ARBA" id="ARBA00004571"/>
    </source>
</evidence>
<feature type="domain" description="TonB-dependent receptor-like beta-barrel" evidence="17">
    <location>
        <begin position="244"/>
        <end position="696"/>
    </location>
</feature>
<comment type="subcellular location">
    <subcellularLocation>
        <location evidence="1 14">Cell outer membrane</location>
        <topology evidence="1 14">Multi-pass membrane protein</topology>
    </subcellularLocation>
</comment>
<dbReference type="InterPro" id="IPR039426">
    <property type="entry name" value="TonB-dep_rcpt-like"/>
</dbReference>
<evidence type="ECO:0000259" key="18">
    <source>
        <dbReference type="Pfam" id="PF07715"/>
    </source>
</evidence>
<evidence type="ECO:0000313" key="19">
    <source>
        <dbReference type="EMBL" id="WZC49961.1"/>
    </source>
</evidence>
<keyword evidence="5" id="KW-0410">Iron transport</keyword>
<dbReference type="InterPro" id="IPR012910">
    <property type="entry name" value="Plug_dom"/>
</dbReference>
<proteinExistence type="inferred from homology"/>
<keyword evidence="3 14" id="KW-0813">Transport</keyword>
<name>A0ABZ2V762_9RHOB</name>
<dbReference type="InterPro" id="IPR010105">
    <property type="entry name" value="TonB_sidphr_rcpt"/>
</dbReference>
<evidence type="ECO:0000256" key="16">
    <source>
        <dbReference type="SAM" id="SignalP"/>
    </source>
</evidence>
<keyword evidence="9" id="KW-0406">Ion transport</keyword>
<keyword evidence="8" id="KW-0408">Iron</keyword>
<evidence type="ECO:0000256" key="7">
    <source>
        <dbReference type="ARBA" id="ARBA00022729"/>
    </source>
</evidence>
<evidence type="ECO:0000259" key="17">
    <source>
        <dbReference type="Pfam" id="PF00593"/>
    </source>
</evidence>
<evidence type="ECO:0000256" key="10">
    <source>
        <dbReference type="ARBA" id="ARBA00023077"/>
    </source>
</evidence>
<dbReference type="Pfam" id="PF07715">
    <property type="entry name" value="Plug"/>
    <property type="match status" value="1"/>
</dbReference>
<evidence type="ECO:0000313" key="20">
    <source>
        <dbReference type="Proteomes" id="UP001440612"/>
    </source>
</evidence>
<evidence type="ECO:0000256" key="9">
    <source>
        <dbReference type="ARBA" id="ARBA00023065"/>
    </source>
</evidence>
<keyword evidence="20" id="KW-1185">Reference proteome</keyword>
<evidence type="ECO:0000256" key="14">
    <source>
        <dbReference type="PROSITE-ProRule" id="PRU01360"/>
    </source>
</evidence>
<evidence type="ECO:0000256" key="12">
    <source>
        <dbReference type="ARBA" id="ARBA00023170"/>
    </source>
</evidence>
<feature type="domain" description="TonB-dependent receptor plug" evidence="18">
    <location>
        <begin position="68"/>
        <end position="169"/>
    </location>
</feature>
<gene>
    <name evidence="19" type="ORF">AABB29_04745</name>
</gene>
<evidence type="ECO:0000256" key="5">
    <source>
        <dbReference type="ARBA" id="ARBA00022496"/>
    </source>
</evidence>
<reference evidence="20" key="1">
    <citation type="submission" date="2024-04" db="EMBL/GenBank/DDBJ databases">
        <title>Phylogenomic analyses of a clade within the roseobacter group suggest taxonomic reassignments of species of the genera Aestuariivita, Citreicella, Loktanella, Nautella, Pelagibaca, Ruegeria, Thalassobius, Thiobacimonas and Tropicibacter, and the proposal o.</title>
        <authorList>
            <person name="Jeon C.O."/>
        </authorList>
    </citation>
    <scope>NUCLEOTIDE SEQUENCE [LARGE SCALE GENOMIC DNA]</scope>
    <source>
        <strain evidence="20">BS5-3</strain>
    </source>
</reference>
<evidence type="ECO:0000256" key="2">
    <source>
        <dbReference type="ARBA" id="ARBA00009810"/>
    </source>
</evidence>
<keyword evidence="10 15" id="KW-0798">TonB box</keyword>
<sequence>MSKFLDLKLALAASTCLVPVGALAQTTDETGDVFLGTIVLQAINDGGEAVTGVEAANTAGSRLPVNPEDLPRSVTILPSELFEAQGARTLEEAASYSPGISTETYGRDDRYDEFSLRGFEVQQSGKYRDALPLRAVDFAAWRTETFGLESINILRGPTSDLYGANQPGGLINGVSKRPEFTQGGEARLTTKSDGGGEVAVDTTGPVSDAVAYRLVALFNQFGTNYDEVETGRIYIAPSLTYEASDDTSVTFYGQYQEDQVGDVYINVPEYGSYQDNANGTWDRDLYTANPDANDIETQQNYVGYELEHYFTNQLSLISRARASQNDWDMDTEYATAFVNISYILGAPVGDPSDVDTGIMTKFTVDQTTEQFSADNALSYEFSTANVDGQIIAGVDHFTLSSDIDSSLGYTGERNLLTGEVTTYLAGSLPTDLPNSRQVELQQTGVYLNGRADFGGQAVLSGGIRQDFVDYEIDGFNTGLDTTVTEFGYEIEDSVTSANLALGYRVTPDVLAYGAVSNSFSLPLDGVTEDGSALEVERGLSFEAGLKFASANGATATNIAYFDITKSDVLVTDQTDTRFVEQIGEVRSKGLEIEVTHDFGNGLSLFGSATYTDAEVTEDTFYEGNDVARVPEFAAGLFAQYELQQIDGLSVGLGLRHSGERFSDAANTYEMEAVTLVDGSISYGVDDWTFTAAARNLADKEYVGYCHANPALFGNALDSFSGGCVYGEGREISLTARRTF</sequence>
<evidence type="ECO:0000256" key="11">
    <source>
        <dbReference type="ARBA" id="ARBA00023136"/>
    </source>
</evidence>
<keyword evidence="12 19" id="KW-0675">Receptor</keyword>
<keyword evidence="6 14" id="KW-0812">Transmembrane</keyword>
<keyword evidence="13 14" id="KW-0998">Cell outer membrane</keyword>
<dbReference type="InterPro" id="IPR037066">
    <property type="entry name" value="Plug_dom_sf"/>
</dbReference>
<keyword evidence="7 16" id="KW-0732">Signal</keyword>
<dbReference type="RefSeq" id="WP_341368071.1">
    <property type="nucleotide sequence ID" value="NZ_CP150951.2"/>
</dbReference>
<dbReference type="InterPro" id="IPR000531">
    <property type="entry name" value="Beta-barrel_TonB"/>
</dbReference>
<evidence type="ECO:0000256" key="3">
    <source>
        <dbReference type="ARBA" id="ARBA00022448"/>
    </source>
</evidence>
<dbReference type="PANTHER" id="PTHR32552">
    <property type="entry name" value="FERRICHROME IRON RECEPTOR-RELATED"/>
    <property type="match status" value="1"/>
</dbReference>
<evidence type="ECO:0000256" key="13">
    <source>
        <dbReference type="ARBA" id="ARBA00023237"/>
    </source>
</evidence>
<dbReference type="EMBL" id="CP150951">
    <property type="protein sequence ID" value="WZC49961.1"/>
    <property type="molecule type" value="Genomic_DNA"/>
</dbReference>
<dbReference type="Proteomes" id="UP001440612">
    <property type="component" value="Chromosome"/>
</dbReference>
<dbReference type="Pfam" id="PF00593">
    <property type="entry name" value="TonB_dep_Rec_b-barrel"/>
    <property type="match status" value="1"/>
</dbReference>
<dbReference type="CDD" id="cd01347">
    <property type="entry name" value="ligand_gated_channel"/>
    <property type="match status" value="1"/>
</dbReference>
<dbReference type="SUPFAM" id="SSF56935">
    <property type="entry name" value="Porins"/>
    <property type="match status" value="1"/>
</dbReference>